<dbReference type="OrthoDB" id="9793581at2"/>
<keyword evidence="4 7" id="KW-0812">Transmembrane</keyword>
<accession>A0A160DWT8</accession>
<dbReference type="STRING" id="1300342.I596_3145"/>
<dbReference type="Proteomes" id="UP000076830">
    <property type="component" value="Chromosome"/>
</dbReference>
<comment type="subcellular location">
    <subcellularLocation>
        <location evidence="1">Cell membrane</location>
        <topology evidence="1">Single-pass membrane protein</topology>
    </subcellularLocation>
    <subcellularLocation>
        <location evidence="7">Cell membrane</location>
        <topology evidence="7">Single-pass type II membrane protein</topology>
    </subcellularLocation>
</comment>
<keyword evidence="7" id="KW-0813">Transport</keyword>
<comment type="similarity">
    <text evidence="2 7">Belongs to the ExbD/TolR family.</text>
</comment>
<evidence type="ECO:0000256" key="1">
    <source>
        <dbReference type="ARBA" id="ARBA00004162"/>
    </source>
</evidence>
<dbReference type="GO" id="GO:0022857">
    <property type="term" value="F:transmembrane transporter activity"/>
    <property type="evidence" value="ECO:0007669"/>
    <property type="project" value="InterPro"/>
</dbReference>
<gene>
    <name evidence="9" type="ORF">I596_3145</name>
</gene>
<name>A0A160DWT8_9GAMM</name>
<dbReference type="KEGG" id="dko:I596_3145"/>
<dbReference type="GO" id="GO:0015031">
    <property type="term" value="P:protein transport"/>
    <property type="evidence" value="ECO:0007669"/>
    <property type="project" value="UniProtKB-KW"/>
</dbReference>
<evidence type="ECO:0000256" key="6">
    <source>
        <dbReference type="ARBA" id="ARBA00023136"/>
    </source>
</evidence>
<proteinExistence type="inferred from homology"/>
<dbReference type="GO" id="GO:0005886">
    <property type="term" value="C:plasma membrane"/>
    <property type="evidence" value="ECO:0007669"/>
    <property type="project" value="UniProtKB-SubCell"/>
</dbReference>
<keyword evidence="5 8" id="KW-1133">Transmembrane helix</keyword>
<keyword evidence="3" id="KW-1003">Cell membrane</keyword>
<keyword evidence="7" id="KW-0653">Protein transport</keyword>
<evidence type="ECO:0000256" key="2">
    <source>
        <dbReference type="ARBA" id="ARBA00005811"/>
    </source>
</evidence>
<dbReference type="InterPro" id="IPR003400">
    <property type="entry name" value="ExbD"/>
</dbReference>
<protein>
    <submittedName>
        <fullName evidence="9">Biopolymer transport protein</fullName>
    </submittedName>
</protein>
<evidence type="ECO:0000256" key="7">
    <source>
        <dbReference type="RuleBase" id="RU003879"/>
    </source>
</evidence>
<dbReference type="EMBL" id="CP015249">
    <property type="protein sequence ID" value="ANB19135.1"/>
    <property type="molecule type" value="Genomic_DNA"/>
</dbReference>
<keyword evidence="10" id="KW-1185">Reference proteome</keyword>
<dbReference type="Gene3D" id="3.30.420.270">
    <property type="match status" value="1"/>
</dbReference>
<keyword evidence="6 8" id="KW-0472">Membrane</keyword>
<evidence type="ECO:0000256" key="4">
    <source>
        <dbReference type="ARBA" id="ARBA00022692"/>
    </source>
</evidence>
<dbReference type="PANTHER" id="PTHR30558">
    <property type="entry name" value="EXBD MEMBRANE COMPONENT OF PMF-DRIVEN MACROMOLECULE IMPORT SYSTEM"/>
    <property type="match status" value="1"/>
</dbReference>
<dbReference type="AlphaFoldDB" id="A0A160DWT8"/>
<evidence type="ECO:0000313" key="9">
    <source>
        <dbReference type="EMBL" id="ANB19135.1"/>
    </source>
</evidence>
<reference evidence="9 10" key="1">
    <citation type="submission" date="2016-04" db="EMBL/GenBank/DDBJ databases">
        <title>Complete genome sequence of Dokdonella koreensis DS-123T.</title>
        <authorList>
            <person name="Kim J.F."/>
            <person name="Lee H."/>
            <person name="Kwak M.-J."/>
        </authorList>
    </citation>
    <scope>NUCLEOTIDE SEQUENCE [LARGE SCALE GENOMIC DNA]</scope>
    <source>
        <strain evidence="9 10">DS-123</strain>
    </source>
</reference>
<feature type="transmembrane region" description="Helical" evidence="8">
    <location>
        <begin position="12"/>
        <end position="32"/>
    </location>
</feature>
<evidence type="ECO:0000256" key="5">
    <source>
        <dbReference type="ARBA" id="ARBA00022989"/>
    </source>
</evidence>
<organism evidence="9 10">
    <name type="scientific">Dokdonella koreensis DS-123</name>
    <dbReference type="NCBI Taxonomy" id="1300342"/>
    <lineage>
        <taxon>Bacteria</taxon>
        <taxon>Pseudomonadati</taxon>
        <taxon>Pseudomonadota</taxon>
        <taxon>Gammaproteobacteria</taxon>
        <taxon>Lysobacterales</taxon>
        <taxon>Rhodanobacteraceae</taxon>
        <taxon>Dokdonella</taxon>
    </lineage>
</organism>
<dbReference type="PATRIC" id="fig|1300342.3.peg.3073"/>
<dbReference type="PANTHER" id="PTHR30558:SF3">
    <property type="entry name" value="BIOPOLYMER TRANSPORT PROTEIN EXBD-RELATED"/>
    <property type="match status" value="1"/>
</dbReference>
<dbReference type="RefSeq" id="WP_067649560.1">
    <property type="nucleotide sequence ID" value="NZ_CP015249.1"/>
</dbReference>
<dbReference type="Pfam" id="PF02472">
    <property type="entry name" value="ExbD"/>
    <property type="match status" value="1"/>
</dbReference>
<sequence length="144" mass="15914">MRIASGRRDDDFEISVIPLIDVMLTLLMFFVLSTTFVEHSRMKVTLPEAASSDRQQDDQAPLLIVIDREGRYYLDNNEVLNSGLDTLKEAIARSAGDDRQRPVALRADAQTPHQAVVTAMDALGSLGFTRLSIATTPAERPDTP</sequence>
<evidence type="ECO:0000313" key="10">
    <source>
        <dbReference type="Proteomes" id="UP000076830"/>
    </source>
</evidence>
<evidence type="ECO:0000256" key="8">
    <source>
        <dbReference type="SAM" id="Phobius"/>
    </source>
</evidence>
<evidence type="ECO:0000256" key="3">
    <source>
        <dbReference type="ARBA" id="ARBA00022475"/>
    </source>
</evidence>